<proteinExistence type="predicted"/>
<dbReference type="InterPro" id="IPR002048">
    <property type="entry name" value="EF_hand_dom"/>
</dbReference>
<dbReference type="SMART" id="SM00054">
    <property type="entry name" value="EFh"/>
    <property type="match status" value="3"/>
</dbReference>
<evidence type="ECO:0000259" key="2">
    <source>
        <dbReference type="PROSITE" id="PS50222"/>
    </source>
</evidence>
<accession>L1J5M7</accession>
<reference evidence="3 5" key="1">
    <citation type="journal article" date="2012" name="Nature">
        <title>Algal genomes reveal evolutionary mosaicism and the fate of nucleomorphs.</title>
        <authorList>
            <consortium name="DOE Joint Genome Institute"/>
            <person name="Curtis B.A."/>
            <person name="Tanifuji G."/>
            <person name="Burki F."/>
            <person name="Gruber A."/>
            <person name="Irimia M."/>
            <person name="Maruyama S."/>
            <person name="Arias M.C."/>
            <person name="Ball S.G."/>
            <person name="Gile G.H."/>
            <person name="Hirakawa Y."/>
            <person name="Hopkins J.F."/>
            <person name="Kuo A."/>
            <person name="Rensing S.A."/>
            <person name="Schmutz J."/>
            <person name="Symeonidi A."/>
            <person name="Elias M."/>
            <person name="Eveleigh R.J."/>
            <person name="Herman E.K."/>
            <person name="Klute M.J."/>
            <person name="Nakayama T."/>
            <person name="Obornik M."/>
            <person name="Reyes-Prieto A."/>
            <person name="Armbrust E.V."/>
            <person name="Aves S.J."/>
            <person name="Beiko R.G."/>
            <person name="Coutinho P."/>
            <person name="Dacks J.B."/>
            <person name="Durnford D.G."/>
            <person name="Fast N.M."/>
            <person name="Green B.R."/>
            <person name="Grisdale C.J."/>
            <person name="Hempel F."/>
            <person name="Henrissat B."/>
            <person name="Hoppner M.P."/>
            <person name="Ishida K."/>
            <person name="Kim E."/>
            <person name="Koreny L."/>
            <person name="Kroth P.G."/>
            <person name="Liu Y."/>
            <person name="Malik S.B."/>
            <person name="Maier U.G."/>
            <person name="McRose D."/>
            <person name="Mock T."/>
            <person name="Neilson J.A."/>
            <person name="Onodera N.T."/>
            <person name="Poole A.M."/>
            <person name="Pritham E.J."/>
            <person name="Richards T.A."/>
            <person name="Rocap G."/>
            <person name="Roy S.W."/>
            <person name="Sarai C."/>
            <person name="Schaack S."/>
            <person name="Shirato S."/>
            <person name="Slamovits C.H."/>
            <person name="Spencer D.F."/>
            <person name="Suzuki S."/>
            <person name="Worden A.Z."/>
            <person name="Zauner S."/>
            <person name="Barry K."/>
            <person name="Bell C."/>
            <person name="Bharti A.K."/>
            <person name="Crow J.A."/>
            <person name="Grimwood J."/>
            <person name="Kramer R."/>
            <person name="Lindquist E."/>
            <person name="Lucas S."/>
            <person name="Salamov A."/>
            <person name="McFadden G.I."/>
            <person name="Lane C.E."/>
            <person name="Keeling P.J."/>
            <person name="Gray M.W."/>
            <person name="Grigoriev I.V."/>
            <person name="Archibald J.M."/>
        </authorList>
    </citation>
    <scope>NUCLEOTIDE SEQUENCE</scope>
    <source>
        <strain evidence="3 5">CCMP2712</strain>
    </source>
</reference>
<dbReference type="Gene3D" id="1.10.238.10">
    <property type="entry name" value="EF-hand"/>
    <property type="match status" value="2"/>
</dbReference>
<name>L1J5M7_GUITC</name>
<dbReference type="PROSITE" id="PS50222">
    <property type="entry name" value="EF_HAND_2"/>
    <property type="match status" value="3"/>
</dbReference>
<keyword evidence="1" id="KW-0106">Calcium</keyword>
<dbReference type="GeneID" id="17300083"/>
<evidence type="ECO:0000313" key="4">
    <source>
        <dbReference type="EnsemblProtists" id="EKX43385"/>
    </source>
</evidence>
<organism evidence="3">
    <name type="scientific">Guillardia theta (strain CCMP2712)</name>
    <name type="common">Cryptophyte</name>
    <dbReference type="NCBI Taxonomy" id="905079"/>
    <lineage>
        <taxon>Eukaryota</taxon>
        <taxon>Cryptophyceae</taxon>
        <taxon>Pyrenomonadales</taxon>
        <taxon>Geminigeraceae</taxon>
        <taxon>Guillardia</taxon>
    </lineage>
</organism>
<dbReference type="Proteomes" id="UP000011087">
    <property type="component" value="Unassembled WGS sequence"/>
</dbReference>
<reference evidence="4" key="3">
    <citation type="submission" date="2016-03" db="UniProtKB">
        <authorList>
            <consortium name="EnsemblProtists"/>
        </authorList>
    </citation>
    <scope>IDENTIFICATION</scope>
</reference>
<evidence type="ECO:0000313" key="3">
    <source>
        <dbReference type="EMBL" id="EKX43385.1"/>
    </source>
</evidence>
<dbReference type="InterPro" id="IPR018247">
    <property type="entry name" value="EF_Hand_1_Ca_BS"/>
</dbReference>
<dbReference type="GO" id="GO:0005509">
    <property type="term" value="F:calcium ion binding"/>
    <property type="evidence" value="ECO:0007669"/>
    <property type="project" value="InterPro"/>
</dbReference>
<feature type="domain" description="EF-hand" evidence="2">
    <location>
        <begin position="107"/>
        <end position="141"/>
    </location>
</feature>
<reference evidence="5" key="2">
    <citation type="submission" date="2012-11" db="EMBL/GenBank/DDBJ databases">
        <authorList>
            <person name="Kuo A."/>
            <person name="Curtis B.A."/>
            <person name="Tanifuji G."/>
            <person name="Burki F."/>
            <person name="Gruber A."/>
            <person name="Irimia M."/>
            <person name="Maruyama S."/>
            <person name="Arias M.C."/>
            <person name="Ball S.G."/>
            <person name="Gile G.H."/>
            <person name="Hirakawa Y."/>
            <person name="Hopkins J.F."/>
            <person name="Rensing S.A."/>
            <person name="Schmutz J."/>
            <person name="Symeonidi A."/>
            <person name="Elias M."/>
            <person name="Eveleigh R.J."/>
            <person name="Herman E.K."/>
            <person name="Klute M.J."/>
            <person name="Nakayama T."/>
            <person name="Obornik M."/>
            <person name="Reyes-Prieto A."/>
            <person name="Armbrust E.V."/>
            <person name="Aves S.J."/>
            <person name="Beiko R.G."/>
            <person name="Coutinho P."/>
            <person name="Dacks J.B."/>
            <person name="Durnford D.G."/>
            <person name="Fast N.M."/>
            <person name="Green B.R."/>
            <person name="Grisdale C."/>
            <person name="Hempe F."/>
            <person name="Henrissat B."/>
            <person name="Hoppner M.P."/>
            <person name="Ishida K.-I."/>
            <person name="Kim E."/>
            <person name="Koreny L."/>
            <person name="Kroth P.G."/>
            <person name="Liu Y."/>
            <person name="Malik S.-B."/>
            <person name="Maier U.G."/>
            <person name="McRose D."/>
            <person name="Mock T."/>
            <person name="Neilson J.A."/>
            <person name="Onodera N.T."/>
            <person name="Poole A.M."/>
            <person name="Pritham E.J."/>
            <person name="Richards T.A."/>
            <person name="Rocap G."/>
            <person name="Roy S.W."/>
            <person name="Sarai C."/>
            <person name="Schaack S."/>
            <person name="Shirato S."/>
            <person name="Slamovits C.H."/>
            <person name="Spencer D.F."/>
            <person name="Suzuki S."/>
            <person name="Worden A.Z."/>
            <person name="Zauner S."/>
            <person name="Barry K."/>
            <person name="Bell C."/>
            <person name="Bharti A.K."/>
            <person name="Crow J.A."/>
            <person name="Grimwood J."/>
            <person name="Kramer R."/>
            <person name="Lindquist E."/>
            <person name="Lucas S."/>
            <person name="Salamov A."/>
            <person name="McFadden G.I."/>
            <person name="Lane C.E."/>
            <person name="Keeling P.J."/>
            <person name="Gray M.W."/>
            <person name="Grigoriev I.V."/>
            <person name="Archibald J.M."/>
        </authorList>
    </citation>
    <scope>NUCLEOTIDE SEQUENCE</scope>
    <source>
        <strain evidence="5">CCMP2712</strain>
    </source>
</reference>
<dbReference type="InterPro" id="IPR011992">
    <property type="entry name" value="EF-hand-dom_pair"/>
</dbReference>
<dbReference type="AlphaFoldDB" id="L1J5M7"/>
<dbReference type="PROSITE" id="PS00018">
    <property type="entry name" value="EF_HAND_1"/>
    <property type="match status" value="2"/>
</dbReference>
<feature type="domain" description="EF-hand" evidence="2">
    <location>
        <begin position="1"/>
        <end position="27"/>
    </location>
</feature>
<evidence type="ECO:0000256" key="1">
    <source>
        <dbReference type="ARBA" id="ARBA00022837"/>
    </source>
</evidence>
<feature type="domain" description="EF-hand" evidence="2">
    <location>
        <begin position="71"/>
        <end position="106"/>
    </location>
</feature>
<feature type="non-terminal residue" evidence="3">
    <location>
        <position position="141"/>
    </location>
</feature>
<dbReference type="OrthoDB" id="26525at2759"/>
<dbReference type="KEGG" id="gtt:GUITHDRAFT_48748"/>
<dbReference type="Pfam" id="PF00036">
    <property type="entry name" value="EF-hand_1"/>
    <property type="match status" value="1"/>
</dbReference>
<dbReference type="SUPFAM" id="SSF47473">
    <property type="entry name" value="EF-hand"/>
    <property type="match status" value="1"/>
</dbReference>
<dbReference type="RefSeq" id="XP_005830365.1">
    <property type="nucleotide sequence ID" value="XM_005830308.1"/>
</dbReference>
<dbReference type="Pfam" id="PF13202">
    <property type="entry name" value="EF-hand_5"/>
    <property type="match status" value="1"/>
</dbReference>
<dbReference type="PaxDb" id="55529-EKX43385"/>
<evidence type="ECO:0000313" key="5">
    <source>
        <dbReference type="Proteomes" id="UP000011087"/>
    </source>
</evidence>
<dbReference type="EnsemblProtists" id="EKX43385">
    <property type="protein sequence ID" value="EKX43385"/>
    <property type="gene ID" value="GUITHDRAFT_48748"/>
</dbReference>
<keyword evidence="5" id="KW-1185">Reference proteome</keyword>
<dbReference type="EMBL" id="JH993010">
    <property type="protein sequence ID" value="EKX43385.1"/>
    <property type="molecule type" value="Genomic_DNA"/>
</dbReference>
<gene>
    <name evidence="3" type="ORF">GUITHDRAFT_48748</name>
</gene>
<feature type="non-terminal residue" evidence="3">
    <location>
        <position position="1"/>
    </location>
</feature>
<protein>
    <recommendedName>
        <fullName evidence="2">EF-hand domain-containing protein</fullName>
    </recommendedName>
</protein>
<dbReference type="CDD" id="cd00051">
    <property type="entry name" value="EFh"/>
    <property type="match status" value="1"/>
</dbReference>
<sequence>FEAFDLDQDGIISLQDFKVGAQQLQLGLADSDLESWFSCASTNNPNGIIIETWNLLLDDANAEEINIALDYNHLNLNSGFLAFDKDSDSRISLKDLTTSMNELQIHCLDSDISILMTFMDKDKDGYISFDEWRSALHTVYC</sequence>
<dbReference type="HOGENOM" id="CLU_1830443_0_0_1"/>